<organism evidence="4 5">
    <name type="scientific">Homoserinibacter gongjuensis</name>
    <dbReference type="NCBI Taxonomy" id="1162968"/>
    <lineage>
        <taxon>Bacteria</taxon>
        <taxon>Bacillati</taxon>
        <taxon>Actinomycetota</taxon>
        <taxon>Actinomycetes</taxon>
        <taxon>Micrococcales</taxon>
        <taxon>Microbacteriaceae</taxon>
        <taxon>Homoserinibacter</taxon>
    </lineage>
</organism>
<dbReference type="SUPFAM" id="SSF52833">
    <property type="entry name" value="Thioredoxin-like"/>
    <property type="match status" value="1"/>
</dbReference>
<dbReference type="RefSeq" id="WP_284299655.1">
    <property type="nucleotide sequence ID" value="NZ_BSVA01000001.1"/>
</dbReference>
<feature type="compositionally biased region" description="Basic and acidic residues" evidence="1">
    <location>
        <begin position="1"/>
        <end position="10"/>
    </location>
</feature>
<evidence type="ECO:0000313" key="5">
    <source>
        <dbReference type="Proteomes" id="UP001157069"/>
    </source>
</evidence>
<evidence type="ECO:0000256" key="1">
    <source>
        <dbReference type="SAM" id="MobiDB-lite"/>
    </source>
</evidence>
<feature type="domain" description="Thioredoxin-like fold" evidence="3">
    <location>
        <begin position="111"/>
        <end position="274"/>
    </location>
</feature>
<evidence type="ECO:0000313" key="4">
    <source>
        <dbReference type="EMBL" id="GMA91360.1"/>
    </source>
</evidence>
<proteinExistence type="predicted"/>
<keyword evidence="2" id="KW-1133">Transmembrane helix</keyword>
<feature type="transmembrane region" description="Helical" evidence="2">
    <location>
        <begin position="40"/>
        <end position="64"/>
    </location>
</feature>
<feature type="region of interest" description="Disordered" evidence="1">
    <location>
        <begin position="1"/>
        <end position="21"/>
    </location>
</feature>
<keyword evidence="5" id="KW-1185">Reference proteome</keyword>
<protein>
    <submittedName>
        <fullName evidence="4">Membrane protein</fullName>
    </submittedName>
</protein>
<keyword evidence="2" id="KW-0812">Transmembrane</keyword>
<comment type="caution">
    <text evidence="4">The sequence shown here is derived from an EMBL/GenBank/DDBJ whole genome shotgun (WGS) entry which is preliminary data.</text>
</comment>
<accession>A0ABQ6JX63</accession>
<dbReference type="EMBL" id="BSVA01000001">
    <property type="protein sequence ID" value="GMA91360.1"/>
    <property type="molecule type" value="Genomic_DNA"/>
</dbReference>
<gene>
    <name evidence="4" type="ORF">GCM10025869_18890</name>
</gene>
<dbReference type="InterPro" id="IPR036249">
    <property type="entry name" value="Thioredoxin-like_sf"/>
</dbReference>
<dbReference type="Proteomes" id="UP001157069">
    <property type="component" value="Unassembled WGS sequence"/>
</dbReference>
<dbReference type="Gene3D" id="3.40.30.10">
    <property type="entry name" value="Glutaredoxin"/>
    <property type="match status" value="1"/>
</dbReference>
<dbReference type="Pfam" id="PF13462">
    <property type="entry name" value="Thioredoxin_4"/>
    <property type="match status" value="1"/>
</dbReference>
<feature type="region of interest" description="Disordered" evidence="1">
    <location>
        <begin position="286"/>
        <end position="311"/>
    </location>
</feature>
<evidence type="ECO:0000256" key="2">
    <source>
        <dbReference type="SAM" id="Phobius"/>
    </source>
</evidence>
<keyword evidence="2" id="KW-0472">Membrane</keyword>
<dbReference type="InterPro" id="IPR012336">
    <property type="entry name" value="Thioredoxin-like_fold"/>
</dbReference>
<name>A0ABQ6JX63_9MICO</name>
<sequence length="311" mass="33528">MTYGEPDRAEPGSSDARAAAKERARELRALHRKQERRRRLIVQLSVLGGALVVIGIVAVTLISMNQSPERGPLNMASDGIKIGTDLTAVRTGGLAPSSTPVPSEVNPVDVVEIRIYVDYLCANCGTFDRKNSEQLRTWVSSGAATLEIHPIALLTTKSAGGSQYSLRAANAAACVAEYSPDSFFDFHEALFRDQPEEGSEGLTDEQLVQRASKAGVTNLSKVATCIEKRRFTSWVQQATVRALNGPIPDADIEAITTAPTIIVNGKRFQYTKEFDAKELAQFVTEVQGDEYTATPEPTPPPTPSATPTPVG</sequence>
<reference evidence="5" key="1">
    <citation type="journal article" date="2019" name="Int. J. Syst. Evol. Microbiol.">
        <title>The Global Catalogue of Microorganisms (GCM) 10K type strain sequencing project: providing services to taxonomists for standard genome sequencing and annotation.</title>
        <authorList>
            <consortium name="The Broad Institute Genomics Platform"/>
            <consortium name="The Broad Institute Genome Sequencing Center for Infectious Disease"/>
            <person name="Wu L."/>
            <person name="Ma J."/>
        </authorList>
    </citation>
    <scope>NUCLEOTIDE SEQUENCE [LARGE SCALE GENOMIC DNA]</scope>
    <source>
        <strain evidence="5">NBRC 108755</strain>
    </source>
</reference>
<feature type="compositionally biased region" description="Pro residues" evidence="1">
    <location>
        <begin position="296"/>
        <end position="311"/>
    </location>
</feature>
<evidence type="ECO:0000259" key="3">
    <source>
        <dbReference type="Pfam" id="PF13462"/>
    </source>
</evidence>